<evidence type="ECO:0000256" key="3">
    <source>
        <dbReference type="ARBA" id="ARBA00019114"/>
    </source>
</evidence>
<dbReference type="InterPro" id="IPR016195">
    <property type="entry name" value="Pol/histidinol_Pase-like"/>
</dbReference>
<dbReference type="InterPro" id="IPR040982">
    <property type="entry name" value="DNA_pol3_finger"/>
</dbReference>
<dbReference type="Pfam" id="PF14579">
    <property type="entry name" value="HHH_6"/>
    <property type="match status" value="1"/>
</dbReference>
<dbReference type="InterPro" id="IPR003141">
    <property type="entry name" value="Pol/His_phosphatase_N"/>
</dbReference>
<evidence type="ECO:0000259" key="10">
    <source>
        <dbReference type="SMART" id="SM00481"/>
    </source>
</evidence>
<dbReference type="PANTHER" id="PTHR32294:SF0">
    <property type="entry name" value="DNA POLYMERASE III SUBUNIT ALPHA"/>
    <property type="match status" value="1"/>
</dbReference>
<dbReference type="Pfam" id="PF01336">
    <property type="entry name" value="tRNA_anti-codon"/>
    <property type="match status" value="1"/>
</dbReference>
<organism evidence="11">
    <name type="scientific">mine drainage metagenome</name>
    <dbReference type="NCBI Taxonomy" id="410659"/>
    <lineage>
        <taxon>unclassified sequences</taxon>
        <taxon>metagenomes</taxon>
        <taxon>ecological metagenomes</taxon>
    </lineage>
</organism>
<keyword evidence="8" id="KW-0239">DNA-directed DNA polymerase</keyword>
<dbReference type="CDD" id="cd07433">
    <property type="entry name" value="PHP_PolIIIA_DnaE1"/>
    <property type="match status" value="1"/>
</dbReference>
<evidence type="ECO:0000256" key="7">
    <source>
        <dbReference type="ARBA" id="ARBA00022705"/>
    </source>
</evidence>
<dbReference type="PANTHER" id="PTHR32294">
    <property type="entry name" value="DNA POLYMERASE III SUBUNIT ALPHA"/>
    <property type="match status" value="1"/>
</dbReference>
<keyword evidence="7" id="KW-0235">DNA replication</keyword>
<dbReference type="InterPro" id="IPR041931">
    <property type="entry name" value="DNA_pol3_alpha_thumb_dom"/>
</dbReference>
<reference evidence="11" key="1">
    <citation type="submission" date="2016-10" db="EMBL/GenBank/DDBJ databases">
        <title>Sequence of Gallionella enrichment culture.</title>
        <authorList>
            <person name="Poehlein A."/>
            <person name="Muehling M."/>
            <person name="Daniel R."/>
        </authorList>
    </citation>
    <scope>NUCLEOTIDE SEQUENCE</scope>
</reference>
<dbReference type="GO" id="GO:0008408">
    <property type="term" value="F:3'-5' exonuclease activity"/>
    <property type="evidence" value="ECO:0007669"/>
    <property type="project" value="InterPro"/>
</dbReference>
<dbReference type="EMBL" id="MLJW01000019">
    <property type="protein sequence ID" value="OIR11641.1"/>
    <property type="molecule type" value="Genomic_DNA"/>
</dbReference>
<evidence type="ECO:0000256" key="8">
    <source>
        <dbReference type="ARBA" id="ARBA00022932"/>
    </source>
</evidence>
<dbReference type="GO" id="GO:0005737">
    <property type="term" value="C:cytoplasm"/>
    <property type="evidence" value="ECO:0007669"/>
    <property type="project" value="UniProtKB-SubCell"/>
</dbReference>
<evidence type="ECO:0000313" key="11">
    <source>
        <dbReference type="EMBL" id="OIR11641.1"/>
    </source>
</evidence>
<dbReference type="InterPro" id="IPR048472">
    <property type="entry name" value="DNA_pol_IIIA_C"/>
</dbReference>
<dbReference type="SMART" id="SM00481">
    <property type="entry name" value="POLIIIAc"/>
    <property type="match status" value="1"/>
</dbReference>
<comment type="caution">
    <text evidence="11">The sequence shown here is derived from an EMBL/GenBank/DDBJ whole genome shotgun (WGS) entry which is preliminary data.</text>
</comment>
<dbReference type="Gene3D" id="1.10.10.1600">
    <property type="entry name" value="Bacterial DNA polymerase III alpha subunit, thumb domain"/>
    <property type="match status" value="1"/>
</dbReference>
<sequence>MQPTFVHLRLHSEYSIADGIVRIGEAVGAAKADGMPALALTDLSNVFGLVKFYKETRGAGIKPVVGCDVFVTNDAVRDQPYRLLLLCQSHAGYLRLCELITQAYLENQYRGRPEIRKQWLREGTDGLIALSGAHLGEVGATLMNGNAASAKVVAQEYAGLFPNRFYLEVQRYGAAREEAHLRDTVKLAAELALPVVATHPVQFLTIDDFKAHEARVCIAEGYVLNDKRRVKQFTAQQYFKSQAEMAKLFADLPEALQNSVEIAKRCNLTLKLGKPHLPDFPTPNGETLDDFLRSESQRGLQERMLHLYPDEALRAAKMPEYQERLAFETETIITMGFPGYFLIVADFIRWAKSFRDEKFPNGVPVGPGRGSGAGSLVAYSLGITDLDPLRYELLFERFLNPERVSMPDFDVDFCQDGRERVIEYVRHKYGVQNVSQIATFGTMASKGVIRDVGRVLDFPYGLCDRLSKLVPVEGVKPVSLAKAREMEPEFNAVIASEEGVEELMELGMRLEDLTRNVGMHAGGVLIAPGKLTDFCPLYCAEGSESTVSQYDKDDVEAVGLVKFDFLGLRTLTIIDWAVRYIKDSGIGISDLGGGGAEAGAEAKSKIQNPKSFNIDTIPLDDKETYDRIFKTANTTAVFQFESRGMKDTLVKAKPDCLEDLIALNALYRPGPMDFIPDFINCKHGRQQVILPHPLLEKVVGNTYGIMVYQEQVMQSAQVVAGYSLGGADMLRRAMGKKKPEEMAEQRGIFVAGAAKNGIDEKKANEIFDTMEKFAGYGFNKSHAAAYSLVAYQTAYLKCHYPAAFMASTMTSEMVNTDKVSFFYQDTVQQGLTILAPNINSSCFRFQPVDAKTIAYGLGAIKGTGEGAVENIVAARAVGPFRDLFDFCRRVDKRIVNRRTIEALIRAGAFDSINDHRYQLLASLDAALGSAEQHARAANQNSLFGDDESVDMPVQMADVPRWKMREQLAQEKTALGFYLSGHPYQEFAAELSHFVKHKLADITPDIITPPSGNGGGYGGGRRNNAKALVLAGMVSGVRIIQTRRGKMAVLTLDDGSAALEVVVFSELFDANRTWIRDDELLVVNGKAELDAYSGSMRVTAEELFDFASARAAFAKRLDIDCSMDARIRVSQLAELLKPWCGGKCPVQINYRNLIGSASLRAADEWQVTLPDELLDGLRAMCGAQNVQVVYA</sequence>
<dbReference type="NCBIfam" id="TIGR00594">
    <property type="entry name" value="polc"/>
    <property type="match status" value="1"/>
</dbReference>
<evidence type="ECO:0000256" key="5">
    <source>
        <dbReference type="ARBA" id="ARBA00022679"/>
    </source>
</evidence>
<dbReference type="Gene3D" id="3.20.20.140">
    <property type="entry name" value="Metal-dependent hydrolases"/>
    <property type="match status" value="1"/>
</dbReference>
<dbReference type="SUPFAM" id="SSF89550">
    <property type="entry name" value="PHP domain-like"/>
    <property type="match status" value="1"/>
</dbReference>
<gene>
    <name evidence="11" type="primary">dnaE_4</name>
    <name evidence="11" type="ORF">GALL_64960</name>
</gene>
<evidence type="ECO:0000256" key="9">
    <source>
        <dbReference type="ARBA" id="ARBA00049244"/>
    </source>
</evidence>
<dbReference type="InterPro" id="IPR004365">
    <property type="entry name" value="NA-bd_OB_tRNA"/>
</dbReference>
<dbReference type="InterPro" id="IPR004013">
    <property type="entry name" value="PHP_dom"/>
</dbReference>
<dbReference type="InterPro" id="IPR029460">
    <property type="entry name" value="DNAPol_HHH"/>
</dbReference>
<dbReference type="GO" id="GO:0003887">
    <property type="term" value="F:DNA-directed DNA polymerase activity"/>
    <property type="evidence" value="ECO:0007669"/>
    <property type="project" value="UniProtKB-KW"/>
</dbReference>
<evidence type="ECO:0000256" key="6">
    <source>
        <dbReference type="ARBA" id="ARBA00022695"/>
    </source>
</evidence>
<dbReference type="InterPro" id="IPR011708">
    <property type="entry name" value="DNA_pol3_alpha_NTPase_dom"/>
</dbReference>
<keyword evidence="4" id="KW-0963">Cytoplasm</keyword>
<evidence type="ECO:0000256" key="2">
    <source>
        <dbReference type="ARBA" id="ARBA00012417"/>
    </source>
</evidence>
<dbReference type="AlphaFoldDB" id="A0A1J5SSZ3"/>
<dbReference type="EC" id="2.7.7.7" evidence="2"/>
<dbReference type="InterPro" id="IPR049821">
    <property type="entry name" value="PolIIIA_DnaE1_PHP"/>
</dbReference>
<evidence type="ECO:0000256" key="1">
    <source>
        <dbReference type="ARBA" id="ARBA00004496"/>
    </source>
</evidence>
<comment type="catalytic activity">
    <reaction evidence="9">
        <text>DNA(n) + a 2'-deoxyribonucleoside 5'-triphosphate = DNA(n+1) + diphosphate</text>
        <dbReference type="Rhea" id="RHEA:22508"/>
        <dbReference type="Rhea" id="RHEA-COMP:17339"/>
        <dbReference type="Rhea" id="RHEA-COMP:17340"/>
        <dbReference type="ChEBI" id="CHEBI:33019"/>
        <dbReference type="ChEBI" id="CHEBI:61560"/>
        <dbReference type="ChEBI" id="CHEBI:173112"/>
        <dbReference type="EC" id="2.7.7.7"/>
    </reaction>
</comment>
<proteinExistence type="predicted"/>
<evidence type="ECO:0000256" key="4">
    <source>
        <dbReference type="ARBA" id="ARBA00022490"/>
    </source>
</evidence>
<accession>A0A1J5SSZ3</accession>
<dbReference type="GO" id="GO:0006260">
    <property type="term" value="P:DNA replication"/>
    <property type="evidence" value="ECO:0007669"/>
    <property type="project" value="UniProtKB-KW"/>
</dbReference>
<dbReference type="GO" id="GO:0003676">
    <property type="term" value="F:nucleic acid binding"/>
    <property type="evidence" value="ECO:0007669"/>
    <property type="project" value="InterPro"/>
</dbReference>
<dbReference type="CDD" id="cd04485">
    <property type="entry name" value="DnaE_OBF"/>
    <property type="match status" value="1"/>
</dbReference>
<protein>
    <recommendedName>
        <fullName evidence="3">DNA polymerase III subunit alpha</fullName>
        <ecNumber evidence="2">2.7.7.7</ecNumber>
    </recommendedName>
</protein>
<keyword evidence="6 11" id="KW-0548">Nucleotidyltransferase</keyword>
<dbReference type="Gene3D" id="1.10.150.870">
    <property type="match status" value="1"/>
</dbReference>
<feature type="domain" description="Polymerase/histidinol phosphatase N-terminal" evidence="10">
    <location>
        <begin position="6"/>
        <end position="73"/>
    </location>
</feature>
<dbReference type="Pfam" id="PF17657">
    <property type="entry name" value="DNA_pol3_finger"/>
    <property type="match status" value="1"/>
</dbReference>
<name>A0A1J5SSZ3_9ZZZZ</name>
<dbReference type="Pfam" id="PF20914">
    <property type="entry name" value="DNA_pol_IIIA_C"/>
    <property type="match status" value="1"/>
</dbReference>
<dbReference type="Pfam" id="PF07733">
    <property type="entry name" value="DNA_pol3_alpha"/>
    <property type="match status" value="1"/>
</dbReference>
<dbReference type="Pfam" id="PF02811">
    <property type="entry name" value="PHP"/>
    <property type="match status" value="1"/>
</dbReference>
<dbReference type="NCBIfam" id="NF004226">
    <property type="entry name" value="PRK05673.1"/>
    <property type="match status" value="1"/>
</dbReference>
<keyword evidence="5 11" id="KW-0808">Transferase</keyword>
<dbReference type="InterPro" id="IPR004805">
    <property type="entry name" value="DnaE2/DnaE/PolC"/>
</dbReference>
<comment type="subcellular location">
    <subcellularLocation>
        <location evidence="1">Cytoplasm</location>
    </subcellularLocation>
</comment>